<dbReference type="RefSeq" id="WP_208008032.1">
    <property type="nucleotide sequence ID" value="NZ_CP071796.1"/>
</dbReference>
<accession>A0A975CDI6</accession>
<comment type="similarity">
    <text evidence="1">Belongs to the CpoB family.</text>
</comment>
<proteinExistence type="inferred from homology"/>
<keyword evidence="1" id="KW-0132">Cell division</keyword>
<dbReference type="Gene3D" id="1.25.40.10">
    <property type="entry name" value="Tetratricopeptide repeat domain"/>
    <property type="match status" value="1"/>
</dbReference>
<dbReference type="Pfam" id="PF14559">
    <property type="entry name" value="TPR_19"/>
    <property type="match status" value="1"/>
</dbReference>
<dbReference type="NCBIfam" id="TIGR02795">
    <property type="entry name" value="tol_pal_ybgF"/>
    <property type="match status" value="1"/>
</dbReference>
<dbReference type="PROSITE" id="PS50005">
    <property type="entry name" value="TPR"/>
    <property type="match status" value="1"/>
</dbReference>
<comment type="function">
    <text evidence="1">Mediates coordination of peptidoglycan synthesis and outer membrane constriction during cell division.</text>
</comment>
<keyword evidence="5" id="KW-1185">Reference proteome</keyword>
<keyword evidence="1" id="KW-0131">Cell cycle</keyword>
<dbReference type="SMART" id="SM00028">
    <property type="entry name" value="TPR"/>
    <property type="match status" value="2"/>
</dbReference>
<keyword evidence="1" id="KW-0574">Periplasm</keyword>
<evidence type="ECO:0000313" key="5">
    <source>
        <dbReference type="Proteomes" id="UP000663903"/>
    </source>
</evidence>
<dbReference type="EMBL" id="CP071796">
    <property type="protein sequence ID" value="QTD44468.1"/>
    <property type="molecule type" value="Genomic_DNA"/>
</dbReference>
<dbReference type="InterPro" id="IPR011990">
    <property type="entry name" value="TPR-like_helical_dom_sf"/>
</dbReference>
<feature type="repeat" description="TPR" evidence="2">
    <location>
        <begin position="177"/>
        <end position="210"/>
    </location>
</feature>
<dbReference type="GO" id="GO:0043093">
    <property type="term" value="P:FtsZ-dependent cytokinesis"/>
    <property type="evidence" value="ECO:0007669"/>
    <property type="project" value="UniProtKB-UniRule"/>
</dbReference>
<reference evidence="4" key="1">
    <citation type="submission" date="2021-03" db="EMBL/GenBank/DDBJ databases">
        <title>Ottowia sp. 27C isolated from the cloaca of a Giant Asian pond turtle (Heosemys grandis).</title>
        <authorList>
            <person name="Spergser J."/>
            <person name="Busse H.-J."/>
        </authorList>
    </citation>
    <scope>NUCLEOTIDE SEQUENCE</scope>
    <source>
        <strain evidence="4">27C</strain>
    </source>
</reference>
<feature type="region of interest" description="Disordered" evidence="3">
    <location>
        <begin position="113"/>
        <end position="139"/>
    </location>
</feature>
<organism evidence="4 5">
    <name type="scientific">Ottowia testudinis</name>
    <dbReference type="NCBI Taxonomy" id="2816950"/>
    <lineage>
        <taxon>Bacteria</taxon>
        <taxon>Pseudomonadati</taxon>
        <taxon>Pseudomonadota</taxon>
        <taxon>Betaproteobacteria</taxon>
        <taxon>Burkholderiales</taxon>
        <taxon>Comamonadaceae</taxon>
        <taxon>Ottowia</taxon>
    </lineage>
</organism>
<keyword evidence="2" id="KW-0802">TPR repeat</keyword>
<feature type="chain" id="PRO_5038194355" description="Cell division coordinator CpoB" evidence="1">
    <location>
        <begin position="24"/>
        <end position="261"/>
    </location>
</feature>
<feature type="compositionally biased region" description="Polar residues" evidence="3">
    <location>
        <begin position="116"/>
        <end position="126"/>
    </location>
</feature>
<evidence type="ECO:0000256" key="1">
    <source>
        <dbReference type="HAMAP-Rule" id="MF_02066"/>
    </source>
</evidence>
<gene>
    <name evidence="4" type="primary">ybgF</name>
    <name evidence="1" type="synonym">cpoB</name>
    <name evidence="4" type="ORF">J1M35_15390</name>
</gene>
<dbReference type="InterPro" id="IPR014162">
    <property type="entry name" value="CpoB_C"/>
</dbReference>
<dbReference type="AlphaFoldDB" id="A0A975CDI6"/>
<dbReference type="GO" id="GO:0030288">
    <property type="term" value="C:outer membrane-bounded periplasmic space"/>
    <property type="evidence" value="ECO:0007669"/>
    <property type="project" value="UniProtKB-UniRule"/>
</dbReference>
<dbReference type="InterPro" id="IPR034706">
    <property type="entry name" value="CpoB"/>
</dbReference>
<name>A0A975CDI6_9BURK</name>
<comment type="subcellular location">
    <subcellularLocation>
        <location evidence="1">Periplasm</location>
    </subcellularLocation>
</comment>
<dbReference type="HAMAP" id="MF_02066">
    <property type="entry name" value="CpoB"/>
    <property type="match status" value="1"/>
</dbReference>
<dbReference type="KEGG" id="otd:J1M35_15390"/>
<keyword evidence="1" id="KW-0732">Signal</keyword>
<dbReference type="InterPro" id="IPR019734">
    <property type="entry name" value="TPR_rpt"/>
</dbReference>
<evidence type="ECO:0000313" key="4">
    <source>
        <dbReference type="EMBL" id="QTD44468.1"/>
    </source>
</evidence>
<feature type="signal peptide" evidence="1">
    <location>
        <begin position="1"/>
        <end position="23"/>
    </location>
</feature>
<evidence type="ECO:0000256" key="2">
    <source>
        <dbReference type="PROSITE-ProRule" id="PRU00339"/>
    </source>
</evidence>
<evidence type="ECO:0000256" key="3">
    <source>
        <dbReference type="SAM" id="MobiDB-lite"/>
    </source>
</evidence>
<dbReference type="Proteomes" id="UP000663903">
    <property type="component" value="Chromosome"/>
</dbReference>
<sequence length="261" mass="28894" precursor="true">MRISSWRIAVLALACLAGQGAQAQLFGDDQARQAILDLRQRFDQSVAAQNRLVDENTQMRRGMLDLQQQIESLRGELARSRGQEEQLTRDLGEVRKLLGTQQALDERLRKLETAETTRTASDTAASQPPPLPNESAAAGEKQDYDAALAVFRAGDFKGAQTGFAGFVKRYPRSNLAPSALFWLGNAQYATRDYKEAITNFRSLLTASPNHQRAPEAMLSIANCQIELKDTRAARATLESLVKTYPQSEAAQAGRERLSRLK</sequence>
<dbReference type="SUPFAM" id="SSF48452">
    <property type="entry name" value="TPR-like"/>
    <property type="match status" value="1"/>
</dbReference>
<feature type="coiled-coil region" evidence="1">
    <location>
        <begin position="56"/>
        <end position="90"/>
    </location>
</feature>
<keyword evidence="1" id="KW-0175">Coiled coil</keyword>
<protein>
    <recommendedName>
        <fullName evidence="1">Cell division coordinator CpoB</fullName>
    </recommendedName>
</protein>